<name>G3GVV4_CRIGR</name>
<proteinExistence type="predicted"/>
<dbReference type="AlphaFoldDB" id="G3GVV4"/>
<dbReference type="InParanoid" id="G3GVV4"/>
<accession>G3GVV4</accession>
<dbReference type="Proteomes" id="UP000001075">
    <property type="component" value="Unassembled WGS sequence"/>
</dbReference>
<dbReference type="EMBL" id="JH000044">
    <property type="protein sequence ID" value="EGV95391.1"/>
    <property type="molecule type" value="Genomic_DNA"/>
</dbReference>
<protein>
    <submittedName>
        <fullName evidence="1">Uncharacterized protein</fullName>
    </submittedName>
</protein>
<gene>
    <name evidence="1" type="ORF">I79_001857</name>
</gene>
<organism evidence="1 2">
    <name type="scientific">Cricetulus griseus</name>
    <name type="common">Chinese hamster</name>
    <name type="synonym">Cricetulus barabensis griseus</name>
    <dbReference type="NCBI Taxonomy" id="10029"/>
    <lineage>
        <taxon>Eukaryota</taxon>
        <taxon>Metazoa</taxon>
        <taxon>Chordata</taxon>
        <taxon>Craniata</taxon>
        <taxon>Vertebrata</taxon>
        <taxon>Euteleostomi</taxon>
        <taxon>Mammalia</taxon>
        <taxon>Eutheria</taxon>
        <taxon>Euarchontoglires</taxon>
        <taxon>Glires</taxon>
        <taxon>Rodentia</taxon>
        <taxon>Myomorpha</taxon>
        <taxon>Muroidea</taxon>
        <taxon>Cricetidae</taxon>
        <taxon>Cricetinae</taxon>
        <taxon>Cricetulus</taxon>
    </lineage>
</organism>
<reference evidence="2" key="1">
    <citation type="journal article" date="2011" name="Nat. Biotechnol.">
        <title>The genomic sequence of the Chinese hamster ovary (CHO)-K1 cell line.</title>
        <authorList>
            <person name="Xu X."/>
            <person name="Nagarajan H."/>
            <person name="Lewis N.E."/>
            <person name="Pan S."/>
            <person name="Cai Z."/>
            <person name="Liu X."/>
            <person name="Chen W."/>
            <person name="Xie M."/>
            <person name="Wang W."/>
            <person name="Hammond S."/>
            <person name="Andersen M.R."/>
            <person name="Neff N."/>
            <person name="Passarelli B."/>
            <person name="Koh W."/>
            <person name="Fan H.C."/>
            <person name="Wang J."/>
            <person name="Gui Y."/>
            <person name="Lee K.H."/>
            <person name="Betenbaugh M.J."/>
            <person name="Quake S.R."/>
            <person name="Famili I."/>
            <person name="Palsson B.O."/>
            <person name="Wang J."/>
        </authorList>
    </citation>
    <scope>NUCLEOTIDE SEQUENCE [LARGE SCALE GENOMIC DNA]</scope>
    <source>
        <strain evidence="2">CHO K1 cell line</strain>
    </source>
</reference>
<sequence>MQSNKQQKFPHYRVYWGCIRRSFKYILLDSQAQWYMPLIPALRRHWDLYEFEANLVYIVSSGVIT</sequence>
<evidence type="ECO:0000313" key="2">
    <source>
        <dbReference type="Proteomes" id="UP000001075"/>
    </source>
</evidence>
<evidence type="ECO:0000313" key="1">
    <source>
        <dbReference type="EMBL" id="EGV95391.1"/>
    </source>
</evidence>